<evidence type="ECO:0000313" key="1">
    <source>
        <dbReference type="EMBL" id="GBN97019.1"/>
    </source>
</evidence>
<gene>
    <name evidence="1" type="ORF">AVEN_46674_1</name>
</gene>
<accession>A0A4Y2TC88</accession>
<evidence type="ECO:0000313" key="2">
    <source>
        <dbReference type="Proteomes" id="UP000499080"/>
    </source>
</evidence>
<protein>
    <submittedName>
        <fullName evidence="1">Uncharacterized protein</fullName>
    </submittedName>
</protein>
<name>A0A4Y2TC88_ARAVE</name>
<reference evidence="1 2" key="1">
    <citation type="journal article" date="2019" name="Sci. Rep.">
        <title>Orb-weaving spider Araneus ventricosus genome elucidates the spidroin gene catalogue.</title>
        <authorList>
            <person name="Kono N."/>
            <person name="Nakamura H."/>
            <person name="Ohtoshi R."/>
            <person name="Moran D.A.P."/>
            <person name="Shinohara A."/>
            <person name="Yoshida Y."/>
            <person name="Fujiwara M."/>
            <person name="Mori M."/>
            <person name="Tomita M."/>
            <person name="Arakawa K."/>
        </authorList>
    </citation>
    <scope>NUCLEOTIDE SEQUENCE [LARGE SCALE GENOMIC DNA]</scope>
</reference>
<proteinExistence type="predicted"/>
<organism evidence="1 2">
    <name type="scientific">Araneus ventricosus</name>
    <name type="common">Orbweaver spider</name>
    <name type="synonym">Epeira ventricosa</name>
    <dbReference type="NCBI Taxonomy" id="182803"/>
    <lineage>
        <taxon>Eukaryota</taxon>
        <taxon>Metazoa</taxon>
        <taxon>Ecdysozoa</taxon>
        <taxon>Arthropoda</taxon>
        <taxon>Chelicerata</taxon>
        <taxon>Arachnida</taxon>
        <taxon>Araneae</taxon>
        <taxon>Araneomorphae</taxon>
        <taxon>Entelegynae</taxon>
        <taxon>Araneoidea</taxon>
        <taxon>Araneidae</taxon>
        <taxon>Araneus</taxon>
    </lineage>
</organism>
<dbReference type="EMBL" id="BGPR01026919">
    <property type="protein sequence ID" value="GBN97019.1"/>
    <property type="molecule type" value="Genomic_DNA"/>
</dbReference>
<comment type="caution">
    <text evidence="1">The sequence shown here is derived from an EMBL/GenBank/DDBJ whole genome shotgun (WGS) entry which is preliminary data.</text>
</comment>
<dbReference type="Proteomes" id="UP000499080">
    <property type="component" value="Unassembled WGS sequence"/>
</dbReference>
<sequence length="102" mass="11350">MKNRIAISTNNKSHGYLSVSSLESCHGSNLFDTFSGNYLLLILNHCHSSLFNVVNALTLKFESLLNSGKIGEEGYNIVPVEISDSAQANHVWREEINRLLTL</sequence>
<keyword evidence="2" id="KW-1185">Reference proteome</keyword>
<dbReference type="AlphaFoldDB" id="A0A4Y2TC88"/>